<protein>
    <submittedName>
        <fullName evidence="1">AAA family ATPase</fullName>
    </submittedName>
</protein>
<dbReference type="OrthoDB" id="4934928at2"/>
<organism evidence="1 2">
    <name type="scientific">Amycolatopsis acidicola</name>
    <dbReference type="NCBI Taxonomy" id="2596893"/>
    <lineage>
        <taxon>Bacteria</taxon>
        <taxon>Bacillati</taxon>
        <taxon>Actinomycetota</taxon>
        <taxon>Actinomycetes</taxon>
        <taxon>Pseudonocardiales</taxon>
        <taxon>Pseudonocardiaceae</taxon>
        <taxon>Amycolatopsis</taxon>
    </lineage>
</organism>
<keyword evidence="2" id="KW-1185">Reference proteome</keyword>
<dbReference type="Gene3D" id="3.40.50.300">
    <property type="entry name" value="P-loop containing nucleotide triphosphate hydrolases"/>
    <property type="match status" value="1"/>
</dbReference>
<accession>A0A5N0UXQ9</accession>
<proteinExistence type="predicted"/>
<evidence type="ECO:0000313" key="2">
    <source>
        <dbReference type="Proteomes" id="UP000319769"/>
    </source>
</evidence>
<evidence type="ECO:0000313" key="1">
    <source>
        <dbReference type="EMBL" id="KAA9155533.1"/>
    </source>
</evidence>
<gene>
    <name evidence="1" type="ORF">FPZ12_029500</name>
</gene>
<dbReference type="RefSeq" id="WP_144748842.1">
    <property type="nucleotide sequence ID" value="NZ_VMNW02000056.1"/>
</dbReference>
<dbReference type="Pfam" id="PF13481">
    <property type="entry name" value="AAA_25"/>
    <property type="match status" value="1"/>
</dbReference>
<dbReference type="EMBL" id="VMNW02000056">
    <property type="protein sequence ID" value="KAA9155533.1"/>
    <property type="molecule type" value="Genomic_DNA"/>
</dbReference>
<dbReference type="AlphaFoldDB" id="A0A5N0UXQ9"/>
<dbReference type="InterPro" id="IPR027417">
    <property type="entry name" value="P-loop_NTPase"/>
</dbReference>
<dbReference type="Proteomes" id="UP000319769">
    <property type="component" value="Unassembled WGS sequence"/>
</dbReference>
<reference evidence="1" key="1">
    <citation type="submission" date="2019-09" db="EMBL/GenBank/DDBJ databases">
        <authorList>
            <person name="Teo W.F.A."/>
            <person name="Duangmal K."/>
        </authorList>
    </citation>
    <scope>NUCLEOTIDE SEQUENCE [LARGE SCALE GENOMIC DNA]</scope>
    <source>
        <strain evidence="1">K81G1</strain>
    </source>
</reference>
<sequence>MRRSREATRYAGDTREAFRELGLTPDEAGCLKFGDDEEFPGFLHLWSDNPPGFLQDYVRETGRKSISKFNYVAWRNHAGDTKAAYRELGLGETNDSDAADYAEFLAELTNAEDLPDNHSVTHFTNGMGNGVLEIAGQSVAEQAVHHSENQKVVNTEDDAEPSPEDLYTAAELAYVPAHLRTLVGREIGIRRARKLAQEIDGRVQVQLAEEAAEEGDIAINMVTAFNAEYDDEEYTVVGLLGQGSKALFTAPAKAGKTTTMSSLVYSLSHGKPFLDHFDVPERQRVFIIDTEMTQRKHVEWLRGVNIDPELVSTAYMRGQAQR</sequence>
<comment type="caution">
    <text evidence="1">The sequence shown here is derived from an EMBL/GenBank/DDBJ whole genome shotgun (WGS) entry which is preliminary data.</text>
</comment>
<name>A0A5N0UXQ9_9PSEU</name>